<evidence type="ECO:0000313" key="2">
    <source>
        <dbReference type="Proteomes" id="UP001057868"/>
    </source>
</evidence>
<protein>
    <submittedName>
        <fullName evidence="1">Uncharacterized protein</fullName>
    </submittedName>
</protein>
<comment type="caution">
    <text evidence="1">The sequence shown here is derived from an EMBL/GenBank/DDBJ whole genome shotgun (WGS) entry which is preliminary data.</text>
</comment>
<dbReference type="EMBL" id="BQXY01000001">
    <property type="protein sequence ID" value="GKU24315.1"/>
    <property type="molecule type" value="Genomic_DNA"/>
</dbReference>
<dbReference type="AlphaFoldDB" id="A0A9W6D9H1"/>
<name>A0A9W6D9H1_9CLOT</name>
<dbReference type="RefSeq" id="WP_261851330.1">
    <property type="nucleotide sequence ID" value="NZ_BQXY01000001.1"/>
</dbReference>
<proteinExistence type="predicted"/>
<gene>
    <name evidence="1" type="ORF">CFOLD11_11410</name>
</gene>
<dbReference type="Proteomes" id="UP001057868">
    <property type="component" value="Unassembled WGS sequence"/>
</dbReference>
<organism evidence="1 2">
    <name type="scientific">Clostridium folliculivorans</name>
    <dbReference type="NCBI Taxonomy" id="2886038"/>
    <lineage>
        <taxon>Bacteria</taxon>
        <taxon>Bacillati</taxon>
        <taxon>Bacillota</taxon>
        <taxon>Clostridia</taxon>
        <taxon>Eubacteriales</taxon>
        <taxon>Clostridiaceae</taxon>
        <taxon>Clostridium</taxon>
    </lineage>
</organism>
<sequence length="121" mass="13612">MGSEWKSTEKIISSFIKENEGRTVTTLEAIVMDIDPQKIIGINDNYEYSEIINDYKMKPLKESVTKNGWRNINIQSFCLLMFPNGDLVVTGAGNHRAVLAKELAIPSVRAMVAKVVYTDED</sequence>
<reference evidence="1" key="1">
    <citation type="journal article" date="2023" name="Int. J. Syst. Evol. Microbiol.">
        <title>&lt;i&gt;Clostridium folliculivorans&lt;/i&gt; sp. nov., isolated from soil samples of an organic paddy in Japan.</title>
        <authorList>
            <person name="Tazawa J."/>
            <person name="Kobayashi H."/>
            <person name="Tanizawa Y."/>
            <person name="Uchino A."/>
            <person name="Tanaka F."/>
            <person name="Urashima Y."/>
            <person name="Miura S."/>
            <person name="Sakamoto M."/>
            <person name="Ohkuma M."/>
            <person name="Tohno M."/>
        </authorList>
    </citation>
    <scope>NUCLEOTIDE SEQUENCE</scope>
    <source>
        <strain evidence="1">D1-1</strain>
    </source>
</reference>
<evidence type="ECO:0000313" key="1">
    <source>
        <dbReference type="EMBL" id="GKU24315.1"/>
    </source>
</evidence>
<accession>A0A9W6D9H1</accession>
<keyword evidence="2" id="KW-1185">Reference proteome</keyword>